<evidence type="ECO:0000256" key="1">
    <source>
        <dbReference type="SAM" id="Phobius"/>
    </source>
</evidence>
<accession>A0ABP9GA62</accession>
<dbReference type="PANTHER" id="PTHR36927">
    <property type="entry name" value="BLR4337 PROTEIN"/>
    <property type="match status" value="1"/>
</dbReference>
<dbReference type="EMBL" id="BAABIK010000005">
    <property type="protein sequence ID" value="GAA4933931.1"/>
    <property type="molecule type" value="Genomic_DNA"/>
</dbReference>
<feature type="transmembrane region" description="Helical" evidence="1">
    <location>
        <begin position="360"/>
        <end position="380"/>
    </location>
</feature>
<dbReference type="Pfam" id="PF01757">
    <property type="entry name" value="Acyl_transf_3"/>
    <property type="match status" value="1"/>
</dbReference>
<dbReference type="Proteomes" id="UP001499993">
    <property type="component" value="Unassembled WGS sequence"/>
</dbReference>
<feature type="transmembrane region" description="Helical" evidence="1">
    <location>
        <begin position="232"/>
        <end position="251"/>
    </location>
</feature>
<feature type="transmembrane region" description="Helical" evidence="1">
    <location>
        <begin position="150"/>
        <end position="167"/>
    </location>
</feature>
<dbReference type="RefSeq" id="WP_345555838.1">
    <property type="nucleotide sequence ID" value="NZ_BAABIK010000005.1"/>
</dbReference>
<dbReference type="InterPro" id="IPR002656">
    <property type="entry name" value="Acyl_transf_3_dom"/>
</dbReference>
<evidence type="ECO:0000259" key="2">
    <source>
        <dbReference type="Pfam" id="PF01757"/>
    </source>
</evidence>
<gene>
    <name evidence="3" type="ORF">GCM10023224_13000</name>
</gene>
<feature type="transmembrane region" description="Helical" evidence="1">
    <location>
        <begin position="69"/>
        <end position="88"/>
    </location>
</feature>
<sequence>MASDRPLVAPPHGGAASPTRPRLHYLDHLRAALTVLVVLHHAALAYSNIPAWYYIDPGDDSSSVLLDAFLALNQTFFMGFFFLISGFFTPGSHDRKGARGFLHGRLVRLGLPLLIYLVLLRPVVYLGIYLNETDPAPYWRFYLATWEPGPMWFVETLLVFALVYALVRRIRPKRRTAAPTAEAIRPAGPAPMPGPAAVAGFVAVLVAATYLWRIVVPGDAAWPVVGLPTPGFMPQYVLLFAAGVLAFRKGWLNAVPRWAGRGGAGAALLMAPVYLLLASTVYEEALLPGSWQSLAVAAAENILAVGAVLALLALFQRLFNRRSAVGAFLSDQAYAVYFLHPVVLIGLNYALSWWEAPSVAEFAVVAALGLPLCWGAAYLLRSLPRADRVF</sequence>
<feature type="transmembrane region" description="Helical" evidence="1">
    <location>
        <begin position="109"/>
        <end position="130"/>
    </location>
</feature>
<keyword evidence="4" id="KW-1185">Reference proteome</keyword>
<organism evidence="3 4">
    <name type="scientific">Streptomonospora halophila</name>
    <dbReference type="NCBI Taxonomy" id="427369"/>
    <lineage>
        <taxon>Bacteria</taxon>
        <taxon>Bacillati</taxon>
        <taxon>Actinomycetota</taxon>
        <taxon>Actinomycetes</taxon>
        <taxon>Streptosporangiales</taxon>
        <taxon>Nocardiopsidaceae</taxon>
        <taxon>Streptomonospora</taxon>
    </lineage>
</organism>
<feature type="transmembrane region" description="Helical" evidence="1">
    <location>
        <begin position="29"/>
        <end position="49"/>
    </location>
</feature>
<keyword evidence="3" id="KW-0808">Transferase</keyword>
<feature type="transmembrane region" description="Helical" evidence="1">
    <location>
        <begin position="335"/>
        <end position="354"/>
    </location>
</feature>
<dbReference type="PANTHER" id="PTHR36927:SF4">
    <property type="entry name" value="BLR5718 PROTEIN"/>
    <property type="match status" value="1"/>
</dbReference>
<protein>
    <submittedName>
        <fullName evidence="3">Acyltransferase</fullName>
    </submittedName>
</protein>
<feature type="domain" description="Acyltransferase 3" evidence="2">
    <location>
        <begin position="24"/>
        <end position="376"/>
    </location>
</feature>
<name>A0ABP9GA62_9ACTN</name>
<reference evidence="4" key="1">
    <citation type="journal article" date="2019" name="Int. J. Syst. Evol. Microbiol.">
        <title>The Global Catalogue of Microorganisms (GCM) 10K type strain sequencing project: providing services to taxonomists for standard genome sequencing and annotation.</title>
        <authorList>
            <consortium name="The Broad Institute Genomics Platform"/>
            <consortium name="The Broad Institute Genome Sequencing Center for Infectious Disease"/>
            <person name="Wu L."/>
            <person name="Ma J."/>
        </authorList>
    </citation>
    <scope>NUCLEOTIDE SEQUENCE [LARGE SCALE GENOMIC DNA]</scope>
    <source>
        <strain evidence="4">JCM 18123</strain>
    </source>
</reference>
<keyword evidence="1" id="KW-1133">Transmembrane helix</keyword>
<evidence type="ECO:0000313" key="4">
    <source>
        <dbReference type="Proteomes" id="UP001499993"/>
    </source>
</evidence>
<keyword evidence="3" id="KW-0012">Acyltransferase</keyword>
<feature type="transmembrane region" description="Helical" evidence="1">
    <location>
        <begin position="263"/>
        <end position="282"/>
    </location>
</feature>
<feature type="transmembrane region" description="Helical" evidence="1">
    <location>
        <begin position="194"/>
        <end position="212"/>
    </location>
</feature>
<dbReference type="GO" id="GO:0016746">
    <property type="term" value="F:acyltransferase activity"/>
    <property type="evidence" value="ECO:0007669"/>
    <property type="project" value="UniProtKB-KW"/>
</dbReference>
<feature type="transmembrane region" description="Helical" evidence="1">
    <location>
        <begin position="294"/>
        <end position="315"/>
    </location>
</feature>
<keyword evidence="1" id="KW-0472">Membrane</keyword>
<proteinExistence type="predicted"/>
<evidence type="ECO:0000313" key="3">
    <source>
        <dbReference type="EMBL" id="GAA4933931.1"/>
    </source>
</evidence>
<keyword evidence="1" id="KW-0812">Transmembrane</keyword>
<comment type="caution">
    <text evidence="3">The sequence shown here is derived from an EMBL/GenBank/DDBJ whole genome shotgun (WGS) entry which is preliminary data.</text>
</comment>
<dbReference type="InterPro" id="IPR050623">
    <property type="entry name" value="Glucan_succinyl_AcylTrfase"/>
</dbReference>